<comment type="caution">
    <text evidence="4">The sequence shown here is derived from an EMBL/GenBank/DDBJ whole genome shotgun (WGS) entry which is preliminary data.</text>
</comment>
<proteinExistence type="predicted"/>
<evidence type="ECO:0000256" key="1">
    <source>
        <dbReference type="SAM" id="MobiDB-lite"/>
    </source>
</evidence>
<dbReference type="RefSeq" id="WP_192760994.1">
    <property type="nucleotide sequence ID" value="NZ_JADBDZ010000001.1"/>
</dbReference>
<dbReference type="InterPro" id="IPR011042">
    <property type="entry name" value="6-blade_b-propeller_TolB-like"/>
</dbReference>
<feature type="signal peptide" evidence="2">
    <location>
        <begin position="1"/>
        <end position="22"/>
    </location>
</feature>
<evidence type="ECO:0000259" key="3">
    <source>
        <dbReference type="Pfam" id="PF07995"/>
    </source>
</evidence>
<dbReference type="PANTHER" id="PTHR19328:SF13">
    <property type="entry name" value="HIPL1 PROTEIN"/>
    <property type="match status" value="1"/>
</dbReference>
<dbReference type="Gene3D" id="2.120.10.30">
    <property type="entry name" value="TolB, C-terminal domain"/>
    <property type="match status" value="1"/>
</dbReference>
<dbReference type="PANTHER" id="PTHR19328">
    <property type="entry name" value="HEDGEHOG-INTERACTING PROTEIN"/>
    <property type="match status" value="1"/>
</dbReference>
<keyword evidence="2" id="KW-0732">Signal</keyword>
<dbReference type="InterPro" id="IPR012938">
    <property type="entry name" value="Glc/Sorbosone_DH"/>
</dbReference>
<feature type="compositionally biased region" description="Low complexity" evidence="1">
    <location>
        <begin position="32"/>
        <end position="43"/>
    </location>
</feature>
<organism evidence="4 5">
    <name type="scientific">Actinomadura algeriensis</name>
    <dbReference type="NCBI Taxonomy" id="1679523"/>
    <lineage>
        <taxon>Bacteria</taxon>
        <taxon>Bacillati</taxon>
        <taxon>Actinomycetota</taxon>
        <taxon>Actinomycetes</taxon>
        <taxon>Streptosporangiales</taxon>
        <taxon>Thermomonosporaceae</taxon>
        <taxon>Actinomadura</taxon>
    </lineage>
</organism>
<evidence type="ECO:0000256" key="2">
    <source>
        <dbReference type="SAM" id="SignalP"/>
    </source>
</evidence>
<evidence type="ECO:0000313" key="5">
    <source>
        <dbReference type="Proteomes" id="UP000627838"/>
    </source>
</evidence>
<feature type="domain" description="Glucose/Sorbosone dehydrogenase" evidence="3">
    <location>
        <begin position="51"/>
        <end position="343"/>
    </location>
</feature>
<keyword evidence="5" id="KW-1185">Reference proteome</keyword>
<name>A0ABR9JVN4_9ACTN</name>
<dbReference type="Proteomes" id="UP000627838">
    <property type="component" value="Unassembled WGS sequence"/>
</dbReference>
<gene>
    <name evidence="4" type="ORF">H4W34_004480</name>
</gene>
<dbReference type="Pfam" id="PF07995">
    <property type="entry name" value="GSDH"/>
    <property type="match status" value="1"/>
</dbReference>
<feature type="compositionally biased region" description="Basic and acidic residues" evidence="1">
    <location>
        <begin position="340"/>
        <end position="353"/>
    </location>
</feature>
<dbReference type="PROSITE" id="PS51257">
    <property type="entry name" value="PROKAR_LIPOPROTEIN"/>
    <property type="match status" value="1"/>
</dbReference>
<feature type="chain" id="PRO_5047134046" evidence="2">
    <location>
        <begin position="23"/>
        <end position="359"/>
    </location>
</feature>
<dbReference type="EMBL" id="JADBDZ010000001">
    <property type="protein sequence ID" value="MBE1534647.1"/>
    <property type="molecule type" value="Genomic_DNA"/>
</dbReference>
<sequence>MRTHLTVLAALTLALAACTGSGDPEGAPPRPSGSSGPSGPAASVRPIATGLEVPWAIAFLPGGDALVTERQSGRLLRVAPSGDTSTVATIPGVDPLGEGGLLGVAVSPAFADDRLVYLYFTAADDNRVVRTTYDGRLGDLQPIVTGVPKGSNHNGGRLKFGPDGMLYVTTGEVGDPSLSQDRDSLGGKILRVTPEGEPAPGNPFGNRVWSYGHRNVQGIAWDDEKRLYATEFGQNEFDEINLIEKGGNYGWPEVEGEGSADDEYIDPLVTWTTDEASPSGLAYADGSLWAAALGGERLWQVPLTDGDTGAPKARLQDEYGRLRAIVRAPDGTLWVTTSNRDGRGDPADSDDRILTVPIP</sequence>
<feature type="region of interest" description="Disordered" evidence="1">
    <location>
        <begin position="337"/>
        <end position="359"/>
    </location>
</feature>
<dbReference type="SUPFAM" id="SSF50952">
    <property type="entry name" value="Soluble quinoprotein glucose dehydrogenase"/>
    <property type="match status" value="1"/>
</dbReference>
<accession>A0ABR9JVN4</accession>
<protein>
    <submittedName>
        <fullName evidence="4">Glucose/arabinose dehydrogenase</fullName>
    </submittedName>
</protein>
<evidence type="ECO:0000313" key="4">
    <source>
        <dbReference type="EMBL" id="MBE1534647.1"/>
    </source>
</evidence>
<reference evidence="4 5" key="1">
    <citation type="submission" date="2020-10" db="EMBL/GenBank/DDBJ databases">
        <title>Sequencing the genomes of 1000 actinobacteria strains.</title>
        <authorList>
            <person name="Klenk H.-P."/>
        </authorList>
    </citation>
    <scope>NUCLEOTIDE SEQUENCE [LARGE SCALE GENOMIC DNA]</scope>
    <source>
        <strain evidence="4 5">DSM 46744</strain>
    </source>
</reference>
<dbReference type="InterPro" id="IPR011041">
    <property type="entry name" value="Quinoprot_gluc/sorb_DH_b-prop"/>
</dbReference>
<feature type="region of interest" description="Disordered" evidence="1">
    <location>
        <begin position="20"/>
        <end position="43"/>
    </location>
</feature>